<feature type="compositionally biased region" description="Acidic residues" evidence="1">
    <location>
        <begin position="469"/>
        <end position="481"/>
    </location>
</feature>
<dbReference type="GO" id="GO:0005737">
    <property type="term" value="C:cytoplasm"/>
    <property type="evidence" value="ECO:0007669"/>
    <property type="project" value="TreeGrafter"/>
</dbReference>
<feature type="region of interest" description="Disordered" evidence="1">
    <location>
        <begin position="452"/>
        <end position="545"/>
    </location>
</feature>
<feature type="compositionally biased region" description="Polar residues" evidence="1">
    <location>
        <begin position="332"/>
        <end position="344"/>
    </location>
</feature>
<dbReference type="OrthoDB" id="5302359at2759"/>
<feature type="compositionally biased region" description="Basic and acidic residues" evidence="1">
    <location>
        <begin position="510"/>
        <end position="522"/>
    </location>
</feature>
<feature type="region of interest" description="Disordered" evidence="1">
    <location>
        <begin position="332"/>
        <end position="405"/>
    </location>
</feature>
<dbReference type="Proteomes" id="UP000242877">
    <property type="component" value="Unassembled WGS sequence"/>
</dbReference>
<dbReference type="FunFam" id="1.10.1040.10:FF:000017">
    <property type="entry name" value="2-dehydropantoate 2-reductase"/>
    <property type="match status" value="1"/>
</dbReference>
<evidence type="ECO:0000259" key="3">
    <source>
        <dbReference type="Pfam" id="PF08546"/>
    </source>
</evidence>
<dbReference type="Gene3D" id="3.40.50.720">
    <property type="entry name" value="NAD(P)-binding Rossmann-like Domain"/>
    <property type="match status" value="1"/>
</dbReference>
<feature type="compositionally biased region" description="Polar residues" evidence="1">
    <location>
        <begin position="583"/>
        <end position="592"/>
    </location>
</feature>
<feature type="compositionally biased region" description="Low complexity" evidence="1">
    <location>
        <begin position="355"/>
        <end position="371"/>
    </location>
</feature>
<dbReference type="FunFam" id="3.40.50.720:FF:000424">
    <property type="entry name" value="Meiotically up-regulated gene 72 protein"/>
    <property type="match status" value="1"/>
</dbReference>
<dbReference type="InterPro" id="IPR013752">
    <property type="entry name" value="KPA_reductase"/>
</dbReference>
<feature type="domain" description="Ketopantoate reductase N-terminal" evidence="2">
    <location>
        <begin position="13"/>
        <end position="168"/>
    </location>
</feature>
<name>A0A167XYY4_9EURO</name>
<dbReference type="PANTHER" id="PTHR21708:SF25">
    <property type="entry name" value="PROTEIN PAM1-RELATED"/>
    <property type="match status" value="1"/>
</dbReference>
<evidence type="ECO:0000313" key="4">
    <source>
        <dbReference type="EMBL" id="KZZ90649.1"/>
    </source>
</evidence>
<dbReference type="InterPro" id="IPR008927">
    <property type="entry name" value="6-PGluconate_DH-like_C_sf"/>
</dbReference>
<dbReference type="Pfam" id="PF08546">
    <property type="entry name" value="ApbA_C"/>
    <property type="match status" value="1"/>
</dbReference>
<keyword evidence="5" id="KW-1185">Reference proteome</keyword>
<dbReference type="PANTHER" id="PTHR21708">
    <property type="entry name" value="PROBABLE 2-DEHYDROPANTOATE 2-REDUCTASE"/>
    <property type="match status" value="1"/>
</dbReference>
<feature type="region of interest" description="Disordered" evidence="1">
    <location>
        <begin position="580"/>
        <end position="718"/>
    </location>
</feature>
<accession>A0A167XYY4</accession>
<evidence type="ECO:0000313" key="5">
    <source>
        <dbReference type="Proteomes" id="UP000242877"/>
    </source>
</evidence>
<protein>
    <submittedName>
        <fullName evidence="4">Meiotically up-regulated protein 72 protein</fullName>
    </submittedName>
</protein>
<proteinExistence type="predicted"/>
<dbReference type="Pfam" id="PF02558">
    <property type="entry name" value="ApbA"/>
    <property type="match status" value="1"/>
</dbReference>
<sequence>MDAPSPPPPNLRILSVGGNAVSAFLSWRLQATNSCDVTLVWKSGFEQVSQYGVSFKSKQFGNERFKPRHVVRTPEEGILPDQPFDYVILCVKALPDVYDLASVIESVVTPRHTCILVNTSNTVGVETHLETRFPTNVILSLVSYIDLAQTGVSEFEHLGSSKMWVGPATSSDVIPKMIQNDMASALAITLSTGQVDCQVSENIRQQQYERMIGPIAFHPVSVLFECPNLSQLLEKVGVRQLVCGIIDELITLATAQDCSFPGNFRNIVIEQMTLTDRPNTMYQDFQSRRPMEVEMYLGSPIKFAQELGISIPRIETVYSMVHYINLCNQQKQPLRPSPSANHLKTPSGPTPRQMSNGSSRGPPRRGPPSNGMMNGMPNGAPNGMPNGMHRPSMNGPRATHTESDDPNLEEFSHLVLYDDPENGGSPVSSSELALRERELALKQRELKLREKEMQLRRGKTPSRARRYDDFDEDDGDDDDYISTDMRPMPQVDPDSIDMLSVTSRRNRKGPAPEKRQLRRDPEAYANRPPSSFSKYFSGNRRKQASERIVEQMPTLHDTLWENPMMTYASNRYGNVDRSELQESRANSMTSNYMPPSMSRRPSSHSPGAPVTPRGMAPPSRPQLTQQDLYNGAPGPSPMPRPSPNMSRVASANGQNGSAYNLPGTAVEQPQQMNGMPAQAGVSSNFPNKPYPNVRSLTGSASASAGSGDSGSGNLDFNENSATSSQISLGANRHVNNIGPHAISPAATSATTRI</sequence>
<evidence type="ECO:0000259" key="2">
    <source>
        <dbReference type="Pfam" id="PF02558"/>
    </source>
</evidence>
<dbReference type="InterPro" id="IPR013328">
    <property type="entry name" value="6PGD_dom2"/>
</dbReference>
<evidence type="ECO:0000256" key="1">
    <source>
        <dbReference type="SAM" id="MobiDB-lite"/>
    </source>
</evidence>
<feature type="compositionally biased region" description="Low complexity" evidence="1">
    <location>
        <begin position="593"/>
        <end position="606"/>
    </location>
</feature>
<feature type="domain" description="Ketopantoate reductase C-terminal" evidence="3">
    <location>
        <begin position="202"/>
        <end position="323"/>
    </location>
</feature>
<organism evidence="4 5">
    <name type="scientific">Ascosphaera apis ARSEF 7405</name>
    <dbReference type="NCBI Taxonomy" id="392613"/>
    <lineage>
        <taxon>Eukaryota</taxon>
        <taxon>Fungi</taxon>
        <taxon>Dikarya</taxon>
        <taxon>Ascomycota</taxon>
        <taxon>Pezizomycotina</taxon>
        <taxon>Eurotiomycetes</taxon>
        <taxon>Eurotiomycetidae</taxon>
        <taxon>Onygenales</taxon>
        <taxon>Ascosphaeraceae</taxon>
        <taxon>Ascosphaera</taxon>
    </lineage>
</organism>
<dbReference type="AlphaFoldDB" id="A0A167XYY4"/>
<dbReference type="SUPFAM" id="SSF48179">
    <property type="entry name" value="6-phosphogluconate dehydrogenase C-terminal domain-like"/>
    <property type="match status" value="1"/>
</dbReference>
<feature type="compositionally biased region" description="Polar residues" evidence="1">
    <location>
        <begin position="649"/>
        <end position="658"/>
    </location>
</feature>
<dbReference type="InterPro" id="IPR013332">
    <property type="entry name" value="KPR_N"/>
</dbReference>
<gene>
    <name evidence="4" type="ORF">AAP_03744</name>
</gene>
<dbReference type="InterPro" id="IPR051402">
    <property type="entry name" value="KPR-Related"/>
</dbReference>
<dbReference type="EMBL" id="AZGZ01000016">
    <property type="protein sequence ID" value="KZZ90649.1"/>
    <property type="molecule type" value="Genomic_DNA"/>
</dbReference>
<dbReference type="VEuPathDB" id="FungiDB:AAP_03744"/>
<comment type="caution">
    <text evidence="4">The sequence shown here is derived from an EMBL/GenBank/DDBJ whole genome shotgun (WGS) entry which is preliminary data.</text>
</comment>
<dbReference type="Gene3D" id="1.10.1040.10">
    <property type="entry name" value="N-(1-d-carboxylethyl)-l-norvaline Dehydrogenase, domain 2"/>
    <property type="match status" value="1"/>
</dbReference>
<reference evidence="4 5" key="1">
    <citation type="journal article" date="2016" name="Genome Biol. Evol.">
        <title>Divergent and convergent evolution of fungal pathogenicity.</title>
        <authorList>
            <person name="Shang Y."/>
            <person name="Xiao G."/>
            <person name="Zheng P."/>
            <person name="Cen K."/>
            <person name="Zhan S."/>
            <person name="Wang C."/>
        </authorList>
    </citation>
    <scope>NUCLEOTIDE SEQUENCE [LARGE SCALE GENOMIC DNA]</scope>
    <source>
        <strain evidence="4 5">ARSEF 7405</strain>
    </source>
</reference>